<feature type="domain" description="WGR" evidence="1">
    <location>
        <begin position="6"/>
        <end position="66"/>
    </location>
</feature>
<dbReference type="Pfam" id="PF05406">
    <property type="entry name" value="WGR"/>
    <property type="match status" value="1"/>
</dbReference>
<dbReference type="Proteomes" id="UP000190135">
    <property type="component" value="Unassembled WGS sequence"/>
</dbReference>
<dbReference type="AlphaFoldDB" id="A0A1T4TE80"/>
<keyword evidence="3" id="KW-1185">Reference proteome</keyword>
<dbReference type="SUPFAM" id="SSF142921">
    <property type="entry name" value="WGR domain-like"/>
    <property type="match status" value="1"/>
</dbReference>
<evidence type="ECO:0000259" key="1">
    <source>
        <dbReference type="Pfam" id="PF05406"/>
    </source>
</evidence>
<dbReference type="STRING" id="1365950.SAMN05428963_12525"/>
<dbReference type="InterPro" id="IPR008893">
    <property type="entry name" value="WGR_domain"/>
</dbReference>
<accession>A0A1T4TE80</accession>
<evidence type="ECO:0000313" key="3">
    <source>
        <dbReference type="Proteomes" id="UP000190135"/>
    </source>
</evidence>
<sequence>MIAAFSAYLEACDPERNRWRSYHVEAGRDLLGDWLVEVTFGRIGARGRTVRYVTDDELAARRLVRTCLRRRASAPKRIGIGYRTCELVDPAGWLQRASRKSLSSTANDGCGSLI</sequence>
<dbReference type="EMBL" id="FUXL01000025">
    <property type="protein sequence ID" value="SKA38528.1"/>
    <property type="molecule type" value="Genomic_DNA"/>
</dbReference>
<gene>
    <name evidence="2" type="ORF">SAMN05428963_12525</name>
</gene>
<organism evidence="2 3">
    <name type="scientific">Consotaella salsifontis</name>
    <dbReference type="NCBI Taxonomy" id="1365950"/>
    <lineage>
        <taxon>Bacteria</taxon>
        <taxon>Pseudomonadati</taxon>
        <taxon>Pseudomonadota</taxon>
        <taxon>Alphaproteobacteria</taxon>
        <taxon>Hyphomicrobiales</taxon>
        <taxon>Aurantimonadaceae</taxon>
        <taxon>Consotaella</taxon>
    </lineage>
</organism>
<proteinExistence type="predicted"/>
<dbReference type="CDD" id="cd07996">
    <property type="entry name" value="WGR_MMR_like"/>
    <property type="match status" value="1"/>
</dbReference>
<protein>
    <submittedName>
        <fullName evidence="2">WGR domain-containing protein</fullName>
    </submittedName>
</protein>
<name>A0A1T4TE80_9HYPH</name>
<dbReference type="RefSeq" id="WP_116002892.1">
    <property type="nucleotide sequence ID" value="NZ_FUXL01000025.1"/>
</dbReference>
<reference evidence="2 3" key="1">
    <citation type="submission" date="2017-02" db="EMBL/GenBank/DDBJ databases">
        <authorList>
            <person name="Peterson S.W."/>
        </authorList>
    </citation>
    <scope>NUCLEOTIDE SEQUENCE [LARGE SCALE GENOMIC DNA]</scope>
    <source>
        <strain evidence="2 3">USBA 369</strain>
    </source>
</reference>
<dbReference type="InterPro" id="IPR036930">
    <property type="entry name" value="WGR_dom_sf"/>
</dbReference>
<dbReference type="InterPro" id="IPR049809">
    <property type="entry name" value="YehF/YfeS-like_WGR"/>
</dbReference>
<dbReference type="OrthoDB" id="5801306at2"/>
<evidence type="ECO:0000313" key="2">
    <source>
        <dbReference type="EMBL" id="SKA38528.1"/>
    </source>
</evidence>